<dbReference type="InterPro" id="IPR025712">
    <property type="entry name" value="Nup54_alpha-helical_dom"/>
</dbReference>
<proteinExistence type="predicted"/>
<dbReference type="GO" id="GO:0036228">
    <property type="term" value="P:protein localization to nuclear inner membrane"/>
    <property type="evidence" value="ECO:0007669"/>
    <property type="project" value="TreeGrafter"/>
</dbReference>
<dbReference type="GO" id="GO:0006607">
    <property type="term" value="P:NLS-bearing protein import into nucleus"/>
    <property type="evidence" value="ECO:0007669"/>
    <property type="project" value="TreeGrafter"/>
</dbReference>
<feature type="compositionally biased region" description="Polar residues" evidence="4">
    <location>
        <begin position="1"/>
        <end position="28"/>
    </location>
</feature>
<accession>A0AAD1UR28</accession>
<feature type="compositionally biased region" description="Polar residues" evidence="4">
    <location>
        <begin position="36"/>
        <end position="50"/>
    </location>
</feature>
<evidence type="ECO:0000259" key="5">
    <source>
        <dbReference type="Pfam" id="PF13874"/>
    </source>
</evidence>
<name>A0AAD1UR28_EUPCR</name>
<dbReference type="GO" id="GO:0017056">
    <property type="term" value="F:structural constituent of nuclear pore"/>
    <property type="evidence" value="ECO:0007669"/>
    <property type="project" value="TreeGrafter"/>
</dbReference>
<dbReference type="Pfam" id="PF13874">
    <property type="entry name" value="Nup54"/>
    <property type="match status" value="1"/>
</dbReference>
<evidence type="ECO:0000313" key="6">
    <source>
        <dbReference type="EMBL" id="CAI2369465.1"/>
    </source>
</evidence>
<dbReference type="Proteomes" id="UP001295684">
    <property type="component" value="Unassembled WGS sequence"/>
</dbReference>
<organism evidence="6 7">
    <name type="scientific">Euplotes crassus</name>
    <dbReference type="NCBI Taxonomy" id="5936"/>
    <lineage>
        <taxon>Eukaryota</taxon>
        <taxon>Sar</taxon>
        <taxon>Alveolata</taxon>
        <taxon>Ciliophora</taxon>
        <taxon>Intramacronucleata</taxon>
        <taxon>Spirotrichea</taxon>
        <taxon>Hypotrichia</taxon>
        <taxon>Euplotida</taxon>
        <taxon>Euplotidae</taxon>
        <taxon>Moneuplotes</taxon>
    </lineage>
</organism>
<gene>
    <name evidence="6" type="ORF">ECRASSUSDP1_LOCUS10766</name>
</gene>
<evidence type="ECO:0000256" key="1">
    <source>
        <dbReference type="ARBA" id="ARBA00004123"/>
    </source>
</evidence>
<dbReference type="InterPro" id="IPR024864">
    <property type="entry name" value="Nup54/Nup57/Nup44"/>
</dbReference>
<dbReference type="AlphaFoldDB" id="A0AAD1UR28"/>
<dbReference type="PANTHER" id="PTHR13000:SF0">
    <property type="entry name" value="NUCLEOPORIN P54"/>
    <property type="match status" value="1"/>
</dbReference>
<comment type="caution">
    <text evidence="6">The sequence shown here is derived from an EMBL/GenBank/DDBJ whole genome shotgun (WGS) entry which is preliminary data.</text>
</comment>
<dbReference type="GO" id="GO:0006999">
    <property type="term" value="P:nuclear pore organization"/>
    <property type="evidence" value="ECO:0007669"/>
    <property type="project" value="TreeGrafter"/>
</dbReference>
<evidence type="ECO:0000256" key="3">
    <source>
        <dbReference type="ARBA" id="ARBA00023242"/>
    </source>
</evidence>
<keyword evidence="7" id="KW-1185">Reference proteome</keyword>
<reference evidence="6" key="1">
    <citation type="submission" date="2023-07" db="EMBL/GenBank/DDBJ databases">
        <authorList>
            <consortium name="AG Swart"/>
            <person name="Singh M."/>
            <person name="Singh A."/>
            <person name="Seah K."/>
            <person name="Emmerich C."/>
        </authorList>
    </citation>
    <scope>NUCLEOTIDE SEQUENCE</scope>
    <source>
        <strain evidence="6">DP1</strain>
    </source>
</reference>
<dbReference type="GO" id="GO:0044613">
    <property type="term" value="C:nuclear pore central transport channel"/>
    <property type="evidence" value="ECO:0007669"/>
    <property type="project" value="TreeGrafter"/>
</dbReference>
<dbReference type="EMBL" id="CAMPGE010010616">
    <property type="protein sequence ID" value="CAI2369465.1"/>
    <property type="molecule type" value="Genomic_DNA"/>
</dbReference>
<feature type="region of interest" description="Disordered" evidence="4">
    <location>
        <begin position="1"/>
        <end position="91"/>
    </location>
</feature>
<protein>
    <recommendedName>
        <fullName evidence="5">Nucleoporin Nup54 alpha-helical domain-containing protein</fullName>
    </recommendedName>
</protein>
<keyword evidence="3" id="KW-0539">Nucleus</keyword>
<evidence type="ECO:0000313" key="7">
    <source>
        <dbReference type="Proteomes" id="UP001295684"/>
    </source>
</evidence>
<evidence type="ECO:0000256" key="4">
    <source>
        <dbReference type="SAM" id="MobiDB-lite"/>
    </source>
</evidence>
<evidence type="ECO:0000256" key="2">
    <source>
        <dbReference type="ARBA" id="ARBA00022448"/>
    </source>
</evidence>
<sequence length="368" mass="42520">MNNPFTKKSGSRSAQRPTGFSKTPTRTGNAFGGGNKENSNPFGSRQSATPNPFERAKGSNSNTFGGGASSSNMFSRNNTSKNPFGGGSSSQNIFGGNYSISGRETNHEKEVQILLSNFHSMFDPESPNMIFKEYLFNRYGDEVSKGARFQFRNYFENLGHDKKYQMAMRMNPDPDKYYIMPITSFKELYERTKLLKEASMDQLKKVKGIKEKMNNLETVKKNKCLRDIKKCKDTFTRIREKLIKIQTKVDDKAIKKDLCNYDHSKSSEMYESLKRIERKLFASDTVKQRVRDIKEKSEELLELRGNVEHQSEDYIDQAENSEIEKRAFPIIEVLKEQQNGIHILLQKLKEKKQLMDVCDKMKHQYSEY</sequence>
<dbReference type="PANTHER" id="PTHR13000">
    <property type="entry name" value="NUCLEOPORIN P54"/>
    <property type="match status" value="1"/>
</dbReference>
<feature type="domain" description="Nucleoporin Nup54 alpha-helical" evidence="5">
    <location>
        <begin position="161"/>
        <end position="293"/>
    </location>
</feature>
<feature type="compositionally biased region" description="Polar residues" evidence="4">
    <location>
        <begin position="58"/>
        <end position="82"/>
    </location>
</feature>
<comment type="subcellular location">
    <subcellularLocation>
        <location evidence="1">Nucleus</location>
    </subcellularLocation>
</comment>
<keyword evidence="2" id="KW-0813">Transport</keyword>